<accession>A0ACC0VYP0</accession>
<name>A0ACC0VYP0_9STRA</name>
<keyword evidence="2" id="KW-1185">Reference proteome</keyword>
<organism evidence="1 2">
    <name type="scientific">Peronosclerospora sorghi</name>
    <dbReference type="NCBI Taxonomy" id="230839"/>
    <lineage>
        <taxon>Eukaryota</taxon>
        <taxon>Sar</taxon>
        <taxon>Stramenopiles</taxon>
        <taxon>Oomycota</taxon>
        <taxon>Peronosporomycetes</taxon>
        <taxon>Peronosporales</taxon>
        <taxon>Peronosporaceae</taxon>
        <taxon>Peronosclerospora</taxon>
    </lineage>
</organism>
<protein>
    <submittedName>
        <fullName evidence="1">Uncharacterized protein</fullName>
    </submittedName>
</protein>
<evidence type="ECO:0000313" key="2">
    <source>
        <dbReference type="Proteomes" id="UP001163321"/>
    </source>
</evidence>
<gene>
    <name evidence="1" type="ORF">PsorP6_009624</name>
</gene>
<sequence length="108" mass="12036">MKTQGMRVLAQDDVGFSQNLSVMTYNVLAQSYVKSSYFPYCKPSELRWKTRSKKLEAVFGSGLPVSPDVVCLQVSNTSNFVISAHMILFIQIILCHRKLTTTTSSGPI</sequence>
<dbReference type="EMBL" id="CM047584">
    <property type="protein sequence ID" value="KAI9911617.1"/>
    <property type="molecule type" value="Genomic_DNA"/>
</dbReference>
<comment type="caution">
    <text evidence="1">The sequence shown here is derived from an EMBL/GenBank/DDBJ whole genome shotgun (WGS) entry which is preliminary data.</text>
</comment>
<evidence type="ECO:0000313" key="1">
    <source>
        <dbReference type="EMBL" id="KAI9911617.1"/>
    </source>
</evidence>
<dbReference type="Proteomes" id="UP001163321">
    <property type="component" value="Chromosome 5"/>
</dbReference>
<proteinExistence type="predicted"/>
<reference evidence="1 2" key="1">
    <citation type="journal article" date="2022" name="bioRxiv">
        <title>The genome of the oomycete Peronosclerospora sorghi, a cosmopolitan pathogen of maize and sorghum, is inflated with dispersed pseudogenes.</title>
        <authorList>
            <person name="Fletcher K."/>
            <person name="Martin F."/>
            <person name="Isakeit T."/>
            <person name="Cavanaugh K."/>
            <person name="Magill C."/>
            <person name="Michelmore R."/>
        </authorList>
    </citation>
    <scope>NUCLEOTIDE SEQUENCE [LARGE SCALE GENOMIC DNA]</scope>
    <source>
        <strain evidence="1">P6</strain>
    </source>
</reference>